<evidence type="ECO:0000313" key="1">
    <source>
        <dbReference type="EMBL" id="QQP84965.1"/>
    </source>
</evidence>
<name>A0A974RWA4_9GAMM</name>
<evidence type="ECO:0000313" key="2">
    <source>
        <dbReference type="Proteomes" id="UP000595278"/>
    </source>
</evidence>
<dbReference type="RefSeq" id="WP_201090994.1">
    <property type="nucleotide sequence ID" value="NZ_CP067393.1"/>
</dbReference>
<dbReference type="Pfam" id="PF05258">
    <property type="entry name" value="DciA"/>
    <property type="match status" value="1"/>
</dbReference>
<organism evidence="1 2">
    <name type="scientific">Entomomonas asaccharolytica</name>
    <dbReference type="NCBI Taxonomy" id="2785331"/>
    <lineage>
        <taxon>Bacteria</taxon>
        <taxon>Pseudomonadati</taxon>
        <taxon>Pseudomonadota</taxon>
        <taxon>Gammaproteobacteria</taxon>
        <taxon>Pseudomonadales</taxon>
        <taxon>Pseudomonadaceae</taxon>
        <taxon>Entomomonas</taxon>
    </lineage>
</organism>
<dbReference type="KEGG" id="eaz:JHT90_11265"/>
<keyword evidence="2" id="KW-1185">Reference proteome</keyword>
<proteinExistence type="predicted"/>
<dbReference type="Proteomes" id="UP000595278">
    <property type="component" value="Chromosome"/>
</dbReference>
<accession>A0A974RWA4</accession>
<gene>
    <name evidence="1" type="ORF">JHT90_11265</name>
</gene>
<protein>
    <submittedName>
        <fullName evidence="1">DUF721 domain-containing protein</fullName>
    </submittedName>
</protein>
<dbReference type="EMBL" id="CP067393">
    <property type="protein sequence ID" value="QQP84965.1"/>
    <property type="molecule type" value="Genomic_DNA"/>
</dbReference>
<sequence length="124" mass="14173">MNRASYLSRLQECLNLYLSTAIRENCAIASFQNGILTILVNNAHWATRLRYQQNKLKQQLQNHHEFNGIDKVTIKVSPRPLKEPEEVHGLTMSSKTAKIIAETAENINHPALREALERLSKHTT</sequence>
<dbReference type="AlphaFoldDB" id="A0A974RWA4"/>
<dbReference type="InterPro" id="IPR007922">
    <property type="entry name" value="DciA-like"/>
</dbReference>
<reference evidence="1 2" key="1">
    <citation type="submission" date="2021-01" db="EMBL/GenBank/DDBJ databases">
        <title>Entomomonas sp. F2A isolated from a house cricket (Acheta domesticus).</title>
        <authorList>
            <person name="Spergser J."/>
            <person name="Busse H.-J."/>
        </authorList>
    </citation>
    <scope>NUCLEOTIDE SEQUENCE [LARGE SCALE GENOMIC DNA]</scope>
    <source>
        <strain evidence="1 2">F2A</strain>
    </source>
</reference>